<sequence>MKKLSIAALALSSAFLSGQALATDYSITKEKQPSRMLVLSSAGGLQSEYFSILNMDLRDIPYGDKTGTITGVSYVSAGFAQSSAETSEICFFRAYSNNPLMCEPIEPNSTGTVTAFNGQWFQAGVQVSIVHRVEATGSFHYLEPNREESVTFHYTSD</sequence>
<feature type="signal peptide" evidence="1">
    <location>
        <begin position="1"/>
        <end position="22"/>
    </location>
</feature>
<comment type="caution">
    <text evidence="2">The sequence shown here is derived from an EMBL/GenBank/DDBJ whole genome shotgun (WGS) entry which is preliminary data.</text>
</comment>
<keyword evidence="3" id="KW-1185">Reference proteome</keyword>
<reference evidence="2 3" key="1">
    <citation type="submission" date="2020-04" db="EMBL/GenBank/DDBJ databases">
        <title>Pseudoalteromonas caenipelagi sp. nov., isolated from a tidal flat.</title>
        <authorList>
            <person name="Park S."/>
            <person name="Yoon J.-H."/>
        </authorList>
    </citation>
    <scope>NUCLEOTIDE SEQUENCE [LARGE SCALE GENOMIC DNA]</scope>
    <source>
        <strain evidence="2 3">JBTF-M23</strain>
    </source>
</reference>
<organism evidence="2 3">
    <name type="scientific">Pseudoalteromonas caenipelagi</name>
    <dbReference type="NCBI Taxonomy" id="2726988"/>
    <lineage>
        <taxon>Bacteria</taxon>
        <taxon>Pseudomonadati</taxon>
        <taxon>Pseudomonadota</taxon>
        <taxon>Gammaproteobacteria</taxon>
        <taxon>Alteromonadales</taxon>
        <taxon>Pseudoalteromonadaceae</taxon>
        <taxon>Pseudoalteromonas</taxon>
    </lineage>
</organism>
<feature type="chain" id="PRO_5032371983" evidence="1">
    <location>
        <begin position="23"/>
        <end position="157"/>
    </location>
</feature>
<evidence type="ECO:0000256" key="1">
    <source>
        <dbReference type="SAM" id="SignalP"/>
    </source>
</evidence>
<dbReference type="RefSeq" id="WP_171624872.1">
    <property type="nucleotide sequence ID" value="NZ_JABBPG010000001.1"/>
</dbReference>
<dbReference type="AlphaFoldDB" id="A0A849VDP5"/>
<dbReference type="Proteomes" id="UP000586305">
    <property type="component" value="Unassembled WGS sequence"/>
</dbReference>
<name>A0A849VDP5_9GAMM</name>
<keyword evidence="1" id="KW-0732">Signal</keyword>
<dbReference type="EMBL" id="JABBPG010000001">
    <property type="protein sequence ID" value="NOU49821.1"/>
    <property type="molecule type" value="Genomic_DNA"/>
</dbReference>
<evidence type="ECO:0000313" key="2">
    <source>
        <dbReference type="EMBL" id="NOU49821.1"/>
    </source>
</evidence>
<protein>
    <submittedName>
        <fullName evidence="2">Uncharacterized protein</fullName>
    </submittedName>
</protein>
<proteinExistence type="predicted"/>
<gene>
    <name evidence="2" type="ORF">HG263_04640</name>
</gene>
<accession>A0A849VDP5</accession>
<evidence type="ECO:0000313" key="3">
    <source>
        <dbReference type="Proteomes" id="UP000586305"/>
    </source>
</evidence>